<keyword evidence="3" id="KW-1185">Reference proteome</keyword>
<name>A0ABV1DN44_9FIRM</name>
<dbReference type="SMART" id="SM00849">
    <property type="entry name" value="Lactamase_B"/>
    <property type="match status" value="1"/>
</dbReference>
<dbReference type="CDD" id="cd07710">
    <property type="entry name" value="arylsulfatase_Sdsa1-like_MBL-fold"/>
    <property type="match status" value="1"/>
</dbReference>
<dbReference type="Proteomes" id="UP001457898">
    <property type="component" value="Unassembled WGS sequence"/>
</dbReference>
<dbReference type="InterPro" id="IPR029228">
    <property type="entry name" value="Alkyl_sulf_dimr"/>
</dbReference>
<dbReference type="Gene3D" id="3.60.15.30">
    <property type="entry name" value="Metallo-beta-lactamase domain"/>
    <property type="match status" value="1"/>
</dbReference>
<dbReference type="EMBL" id="JBBMFP010000009">
    <property type="protein sequence ID" value="MEQ2431781.1"/>
    <property type="molecule type" value="Genomic_DNA"/>
</dbReference>
<reference evidence="2 3" key="1">
    <citation type="submission" date="2024-03" db="EMBL/GenBank/DDBJ databases">
        <title>Human intestinal bacterial collection.</title>
        <authorList>
            <person name="Pauvert C."/>
            <person name="Hitch T.C.A."/>
            <person name="Clavel T."/>
        </authorList>
    </citation>
    <scope>NUCLEOTIDE SEQUENCE [LARGE SCALE GENOMIC DNA]</scope>
    <source>
        <strain evidence="2 3">CLA-SR-H028</strain>
    </source>
</reference>
<dbReference type="Gene3D" id="1.25.40.880">
    <property type="entry name" value="Alkyl sulfatase, dimerisation domain"/>
    <property type="match status" value="1"/>
</dbReference>
<comment type="caution">
    <text evidence="2">The sequence shown here is derived from an EMBL/GenBank/DDBJ whole genome shotgun (WGS) entry which is preliminary data.</text>
</comment>
<dbReference type="SUPFAM" id="SSF56281">
    <property type="entry name" value="Metallo-hydrolase/oxidoreductase"/>
    <property type="match status" value="1"/>
</dbReference>
<dbReference type="PANTHER" id="PTHR43223:SF2">
    <property type="entry name" value="METALLO-BETA-LACTAMASE DOMAIN-CONTAINING PROTEIN"/>
    <property type="match status" value="1"/>
</dbReference>
<gene>
    <name evidence="2" type="ORF">WMO65_12265</name>
</gene>
<dbReference type="RefSeq" id="WP_148391617.1">
    <property type="nucleotide sequence ID" value="NZ_JBBMFP010000009.1"/>
</dbReference>
<dbReference type="InterPro" id="IPR044097">
    <property type="entry name" value="Bds1/SdsA1_MBL-fold"/>
</dbReference>
<dbReference type="PANTHER" id="PTHR43223">
    <property type="entry name" value="ALKYL/ARYL-SULFATASE"/>
    <property type="match status" value="1"/>
</dbReference>
<evidence type="ECO:0000313" key="2">
    <source>
        <dbReference type="EMBL" id="MEQ2431781.1"/>
    </source>
</evidence>
<feature type="domain" description="Metallo-beta-lactamase" evidence="1">
    <location>
        <begin position="37"/>
        <end position="248"/>
    </location>
</feature>
<dbReference type="InterPro" id="IPR036866">
    <property type="entry name" value="RibonucZ/Hydroxyglut_hydro"/>
</dbReference>
<dbReference type="Pfam" id="PF00753">
    <property type="entry name" value="Lactamase_B"/>
    <property type="match status" value="1"/>
</dbReference>
<sequence>MLIENGGQTLRDFTEKNYKETVSEVTKGVWFVSGFGHSNAVFVEGAAGVILIDTLDTLERGQRLSEIIEKNTGKKVKTILYTHGHPDHRGGAGAFQESAEEIIAFEPVTAVLEKTELLQDIQNLRGKRQFGYSLTDEEAISQGIGPREGVVYGEHRAFVPPTRVCQQERIVREIDGVQVEMVRLPGEAEEQIMIWFPEKEVLCCGDNYFGCFPNLYAIRGGQYRNLATWIHSLDVLMSYPAKYLLPGHTALISGNEKIREVLGNFKNSIDYILTKTLEGMNAGKSPEELASEIRLPGEYANLPYLAEHYGCVEWTVREIYSAYLGWFDGNPTNLHPLAPKAHSEKMLDLIGGKTKTFEAAKKALKEKEYQWCLELCDLLLAAEPDSKVLQLKAAALEKTAEYETSANGRHYYMECAKELLRANGDIQG</sequence>
<organism evidence="2 3">
    <name type="scientific">Blautia caccae</name>
    <dbReference type="NCBI Taxonomy" id="3133175"/>
    <lineage>
        <taxon>Bacteria</taxon>
        <taxon>Bacillati</taxon>
        <taxon>Bacillota</taxon>
        <taxon>Clostridia</taxon>
        <taxon>Lachnospirales</taxon>
        <taxon>Lachnospiraceae</taxon>
        <taxon>Blautia</taxon>
    </lineage>
</organism>
<dbReference type="Pfam" id="PF14863">
    <property type="entry name" value="Alkyl_sulf_dimr"/>
    <property type="match status" value="1"/>
</dbReference>
<proteinExistence type="predicted"/>
<protein>
    <submittedName>
        <fullName evidence="2">Alkyl/aryl-sulfatase</fullName>
    </submittedName>
</protein>
<evidence type="ECO:0000259" key="1">
    <source>
        <dbReference type="SMART" id="SM00849"/>
    </source>
</evidence>
<dbReference type="InterPro" id="IPR001279">
    <property type="entry name" value="Metallo-B-lactamas"/>
</dbReference>
<dbReference type="InterPro" id="IPR052195">
    <property type="entry name" value="Bact_Alkyl/Aryl-Sulfatase"/>
</dbReference>
<evidence type="ECO:0000313" key="3">
    <source>
        <dbReference type="Proteomes" id="UP001457898"/>
    </source>
</evidence>
<dbReference type="InterPro" id="IPR038536">
    <property type="entry name" value="Alkyl/aryl-sulf_dimr_sf"/>
</dbReference>
<accession>A0ABV1DN44</accession>